<dbReference type="Pfam" id="PF26163">
    <property type="entry name" value="mS26"/>
    <property type="match status" value="1"/>
</dbReference>
<name>A0A109V0G2_9SACH</name>
<organism evidence="1 2">
    <name type="scientific">Eremothecium sinecaudum</name>
    <dbReference type="NCBI Taxonomy" id="45286"/>
    <lineage>
        <taxon>Eukaryota</taxon>
        <taxon>Fungi</taxon>
        <taxon>Dikarya</taxon>
        <taxon>Ascomycota</taxon>
        <taxon>Saccharomycotina</taxon>
        <taxon>Saccharomycetes</taxon>
        <taxon>Saccharomycetales</taxon>
        <taxon>Saccharomycetaceae</taxon>
        <taxon>Eremothecium</taxon>
    </lineage>
</organism>
<protein>
    <submittedName>
        <fullName evidence="1">HHL257Wp</fullName>
    </submittedName>
</protein>
<dbReference type="InterPro" id="IPR058940">
    <property type="entry name" value="mS26_fungi"/>
</dbReference>
<keyword evidence="2" id="KW-1185">Reference proteome</keyword>
<dbReference type="AlphaFoldDB" id="A0A109V0G2"/>
<dbReference type="EMBL" id="CP014248">
    <property type="protein sequence ID" value="AMD22513.1"/>
    <property type="molecule type" value="Genomic_DNA"/>
</dbReference>
<proteinExistence type="predicted"/>
<accession>A0A109V0G2</accession>
<evidence type="ECO:0000313" key="1">
    <source>
        <dbReference type="EMBL" id="AMD22513.1"/>
    </source>
</evidence>
<sequence length="275" mass="31155">MGKGAAKFGNISGLLPARRAILKNPTTKQISKVKEANTPLPKGFKGLGYAENVAHPSGSSREPPKPKFIDVEQMIKQTVPLPKTVKTPKTPQQEMKMRQAELRRVYLAQALRGEERRLLKQEELLAMKQKLMKEKQQEKLDELAKSRSSDLTVPTLENLINQPIMRTRTPEEEEILALKRKHNTELFQFKIKQKRMADLVALYNVADEFIVSEKKLVQHIEKVFDNFNIESIRSKATSGVFNPLDKQQAEIIDAVTGTTTGRLDGQYPPTNVNQT</sequence>
<dbReference type="OrthoDB" id="5223508at2759"/>
<dbReference type="GeneID" id="28725871"/>
<reference evidence="1 2" key="1">
    <citation type="submission" date="2016-01" db="EMBL/GenBank/DDBJ databases">
        <title>Genome sequence of the yeast Holleya sinecauda.</title>
        <authorList>
            <person name="Dietrich F.S."/>
        </authorList>
    </citation>
    <scope>NUCLEOTIDE SEQUENCE [LARGE SCALE GENOMIC DNA]</scope>
    <source>
        <strain evidence="1 2">ATCC 58844</strain>
    </source>
</reference>
<gene>
    <name evidence="1" type="ORF">AW171_hschr84561</name>
</gene>
<evidence type="ECO:0000313" key="2">
    <source>
        <dbReference type="Proteomes" id="UP000243052"/>
    </source>
</evidence>
<dbReference type="CDD" id="cd23703">
    <property type="entry name" value="mS26_PET12"/>
    <property type="match status" value="1"/>
</dbReference>
<dbReference type="STRING" id="45286.A0A109V0G2"/>
<dbReference type="RefSeq" id="XP_017989509.1">
    <property type="nucleotide sequence ID" value="XM_018134219.1"/>
</dbReference>
<dbReference type="Proteomes" id="UP000243052">
    <property type="component" value="Chromosome viii"/>
</dbReference>